<comment type="caution">
    <text evidence="14">The sequence shown here is derived from an EMBL/GenBank/DDBJ whole genome shotgun (WGS) entry which is preliminary data.</text>
</comment>
<dbReference type="InterPro" id="IPR032675">
    <property type="entry name" value="LRR_dom_sf"/>
</dbReference>
<keyword evidence="11" id="KW-0325">Glycoprotein</keyword>
<evidence type="ECO:0000256" key="6">
    <source>
        <dbReference type="ARBA" id="ARBA00022729"/>
    </source>
</evidence>
<dbReference type="Proteomes" id="UP001295423">
    <property type="component" value="Unassembled WGS sequence"/>
</dbReference>
<reference evidence="14" key="1">
    <citation type="submission" date="2023-08" db="EMBL/GenBank/DDBJ databases">
        <authorList>
            <person name="Audoor S."/>
            <person name="Bilcke G."/>
        </authorList>
    </citation>
    <scope>NUCLEOTIDE SEQUENCE</scope>
</reference>
<evidence type="ECO:0000256" key="12">
    <source>
        <dbReference type="SAM" id="MobiDB-lite"/>
    </source>
</evidence>
<dbReference type="AlphaFoldDB" id="A0AAD2G493"/>
<keyword evidence="10" id="KW-0675">Receptor</keyword>
<dbReference type="FunFam" id="3.80.10.10:FF:000383">
    <property type="entry name" value="Leucine-rich repeat receptor protein kinase EMS1"/>
    <property type="match status" value="1"/>
</dbReference>
<evidence type="ECO:0000313" key="15">
    <source>
        <dbReference type="Proteomes" id="UP001295423"/>
    </source>
</evidence>
<keyword evidence="5 13" id="KW-0812">Transmembrane</keyword>
<evidence type="ECO:0000256" key="4">
    <source>
        <dbReference type="ARBA" id="ARBA00022614"/>
    </source>
</evidence>
<evidence type="ECO:0000256" key="13">
    <source>
        <dbReference type="SAM" id="Phobius"/>
    </source>
</evidence>
<dbReference type="SUPFAM" id="SSF52058">
    <property type="entry name" value="L domain-like"/>
    <property type="match status" value="1"/>
</dbReference>
<evidence type="ECO:0000256" key="10">
    <source>
        <dbReference type="ARBA" id="ARBA00023170"/>
    </source>
</evidence>
<keyword evidence="6" id="KW-0732">Signal</keyword>
<accession>A0AAD2G493</accession>
<organism evidence="14 15">
    <name type="scientific">Cylindrotheca closterium</name>
    <dbReference type="NCBI Taxonomy" id="2856"/>
    <lineage>
        <taxon>Eukaryota</taxon>
        <taxon>Sar</taxon>
        <taxon>Stramenopiles</taxon>
        <taxon>Ochrophyta</taxon>
        <taxon>Bacillariophyta</taxon>
        <taxon>Bacillariophyceae</taxon>
        <taxon>Bacillariophycidae</taxon>
        <taxon>Bacillariales</taxon>
        <taxon>Bacillariaceae</taxon>
        <taxon>Cylindrotheca</taxon>
    </lineage>
</organism>
<keyword evidence="8 13" id="KW-1133">Transmembrane helix</keyword>
<protein>
    <recommendedName>
        <fullName evidence="16">L domain-like protein</fullName>
    </recommendedName>
</protein>
<evidence type="ECO:0008006" key="16">
    <source>
        <dbReference type="Google" id="ProtNLM"/>
    </source>
</evidence>
<keyword evidence="15" id="KW-1185">Reference proteome</keyword>
<dbReference type="PANTHER" id="PTHR27000:SF642">
    <property type="entry name" value="INACTIVE LEUCINE-RICH REPEAT RECEPTOR KINASE XIAO-RELATED"/>
    <property type="match status" value="1"/>
</dbReference>
<sequence length="616" mass="69161">MDEDPKEAKKKYANRESEVSIFANPAVWSEQAEALYARGEPQQPGTHSEAVGDTTKSDGSVFSLSTFSDISNSLKYAMGFSDPYGDDSYLQQESSIEGQESKIDPNNTSESIEQKPKPNQKQKKHDNSQEKRDLQTYFDQQNDQDSHDRKHRNKQKNHQNSHLKHQQHRSNRIVHQKTQYKNEPPRTPQRTKQEEEQYAKRNEAIHTMTPKTEASNSESTALMAAPIDERCCGIFRRAFEEENVFRRLIHTSVAMLIIFSILSIYVIIRSSEANQARAALVPSPTTLSPQLPTMIRLPSSSPGIRLSQETPAPSKWVPTVAPTRLTATSLRETVLQAFPEAITAIDDPSSAQSRALAWLTSDDSMDAFFVTEKLIQRWAMAVLYYSTNGEEWRTQDKWLTNHDECEWHTADPYTSVCNDDGLVSSLHLRNNGLRGTLPDELTLLSNSLEFLYLNDGMLEGTIPASYGKLSNLKRFYLQVNQLSGSIPGEISGMEILENLALGRNQLSGTIPTLLQSMDELRLIDMSSNQIGGSLPTVLGNLPNLASFLVNENRLTGTIPSEFGDLAALTTLLVQDNRLTGAMPRQVCEMRNTKTFFWVIVDCNAVTCIEECRCQCS</sequence>
<keyword evidence="7" id="KW-0677">Repeat</keyword>
<evidence type="ECO:0000256" key="7">
    <source>
        <dbReference type="ARBA" id="ARBA00022737"/>
    </source>
</evidence>
<evidence type="ECO:0000256" key="3">
    <source>
        <dbReference type="ARBA" id="ARBA00022475"/>
    </source>
</evidence>
<feature type="compositionally biased region" description="Basic residues" evidence="12">
    <location>
        <begin position="149"/>
        <end position="175"/>
    </location>
</feature>
<feature type="region of interest" description="Disordered" evidence="12">
    <location>
        <begin position="37"/>
        <end position="59"/>
    </location>
</feature>
<dbReference type="Pfam" id="PF00560">
    <property type="entry name" value="LRR_1"/>
    <property type="match status" value="1"/>
</dbReference>
<keyword evidence="9 13" id="KW-0472">Membrane</keyword>
<dbReference type="PANTHER" id="PTHR27000">
    <property type="entry name" value="LEUCINE-RICH REPEAT RECEPTOR-LIKE PROTEIN KINASE FAMILY PROTEIN-RELATED"/>
    <property type="match status" value="1"/>
</dbReference>
<proteinExistence type="predicted"/>
<evidence type="ECO:0000256" key="9">
    <source>
        <dbReference type="ARBA" id="ARBA00023136"/>
    </source>
</evidence>
<feature type="transmembrane region" description="Helical" evidence="13">
    <location>
        <begin position="248"/>
        <end position="268"/>
    </location>
</feature>
<evidence type="ECO:0000256" key="11">
    <source>
        <dbReference type="ARBA" id="ARBA00023180"/>
    </source>
</evidence>
<evidence type="ECO:0000256" key="2">
    <source>
        <dbReference type="ARBA" id="ARBA00004236"/>
    </source>
</evidence>
<comment type="subcellular location">
    <subcellularLocation>
        <location evidence="2">Cell membrane</location>
    </subcellularLocation>
    <subcellularLocation>
        <location evidence="1">Membrane</location>
        <topology evidence="1">Single-pass membrane protein</topology>
    </subcellularLocation>
</comment>
<feature type="compositionally biased region" description="Polar residues" evidence="12">
    <location>
        <begin position="89"/>
        <end position="111"/>
    </location>
</feature>
<evidence type="ECO:0000256" key="5">
    <source>
        <dbReference type="ARBA" id="ARBA00022692"/>
    </source>
</evidence>
<dbReference type="EMBL" id="CAKOGP040002103">
    <property type="protein sequence ID" value="CAJ1962330.1"/>
    <property type="molecule type" value="Genomic_DNA"/>
</dbReference>
<dbReference type="Gene3D" id="3.80.10.10">
    <property type="entry name" value="Ribonuclease Inhibitor"/>
    <property type="match status" value="1"/>
</dbReference>
<keyword evidence="3" id="KW-1003">Cell membrane</keyword>
<evidence type="ECO:0000313" key="14">
    <source>
        <dbReference type="EMBL" id="CAJ1962330.1"/>
    </source>
</evidence>
<keyword evidence="4" id="KW-0433">Leucine-rich repeat</keyword>
<feature type="compositionally biased region" description="Basic and acidic residues" evidence="12">
    <location>
        <begin position="125"/>
        <end position="134"/>
    </location>
</feature>
<dbReference type="GO" id="GO:0005886">
    <property type="term" value="C:plasma membrane"/>
    <property type="evidence" value="ECO:0007669"/>
    <property type="project" value="UniProtKB-SubCell"/>
</dbReference>
<dbReference type="FunFam" id="3.80.10.10:FF:000041">
    <property type="entry name" value="LRR receptor-like serine/threonine-protein kinase ERECTA"/>
    <property type="match status" value="1"/>
</dbReference>
<name>A0AAD2G493_9STRA</name>
<dbReference type="InterPro" id="IPR001611">
    <property type="entry name" value="Leu-rich_rpt"/>
</dbReference>
<evidence type="ECO:0000256" key="8">
    <source>
        <dbReference type="ARBA" id="ARBA00022989"/>
    </source>
</evidence>
<gene>
    <name evidence="14" type="ORF">CYCCA115_LOCUS19633</name>
</gene>
<feature type="region of interest" description="Disordered" evidence="12">
    <location>
        <begin position="76"/>
        <end position="197"/>
    </location>
</feature>
<evidence type="ECO:0000256" key="1">
    <source>
        <dbReference type="ARBA" id="ARBA00004167"/>
    </source>
</evidence>